<dbReference type="SMART" id="SM00195">
    <property type="entry name" value="DSPc"/>
    <property type="match status" value="1"/>
</dbReference>
<dbReference type="KEGG" id="ccin:107263487"/>
<feature type="active site" description="Phosphocysteine intermediate" evidence="7">
    <location>
        <position position="192"/>
    </location>
</feature>
<dbReference type="GO" id="GO:0005737">
    <property type="term" value="C:cytoplasm"/>
    <property type="evidence" value="ECO:0007669"/>
    <property type="project" value="TreeGrafter"/>
</dbReference>
<dbReference type="InterPro" id="IPR000340">
    <property type="entry name" value="Dual-sp_phosphatase_cat-dom"/>
</dbReference>
<evidence type="ECO:0000256" key="6">
    <source>
        <dbReference type="ARBA" id="ARBA00048336"/>
    </source>
</evidence>
<dbReference type="InterPro" id="IPR020422">
    <property type="entry name" value="TYR_PHOSPHATASE_DUAL_dom"/>
</dbReference>
<dbReference type="Proteomes" id="UP000694920">
    <property type="component" value="Unplaced"/>
</dbReference>
<dbReference type="Pfam" id="PF00782">
    <property type="entry name" value="DSPc"/>
    <property type="match status" value="1"/>
</dbReference>
<evidence type="ECO:0000313" key="10">
    <source>
        <dbReference type="Proteomes" id="UP000694920"/>
    </source>
</evidence>
<evidence type="ECO:0000256" key="4">
    <source>
        <dbReference type="ARBA" id="ARBA00022912"/>
    </source>
</evidence>
<dbReference type="InterPro" id="IPR016130">
    <property type="entry name" value="Tyr_Pase_AS"/>
</dbReference>
<proteinExistence type="inferred from homology"/>
<dbReference type="GO" id="GO:0004722">
    <property type="term" value="F:protein serine/threonine phosphatase activity"/>
    <property type="evidence" value="ECO:0007669"/>
    <property type="project" value="UniProtKB-EC"/>
</dbReference>
<dbReference type="EC" id="3.1.3.16" evidence="2"/>
<dbReference type="Gene3D" id="3.90.190.10">
    <property type="entry name" value="Protein tyrosine phosphatase superfamily"/>
    <property type="match status" value="1"/>
</dbReference>
<comment type="similarity">
    <text evidence="1">Belongs to the protein-tyrosine phosphatase family. Non-receptor class dual specificity subfamily.</text>
</comment>
<dbReference type="PANTHER" id="PTHR45682:SF5">
    <property type="entry name" value="DUAL SPECIFICITY PROTEIN PHOSPHATASE"/>
    <property type="match status" value="1"/>
</dbReference>
<dbReference type="GeneID" id="107263487"/>
<accession>A0AAJ7FDD4</accession>
<dbReference type="PRINTS" id="PR01908">
    <property type="entry name" value="ADSPHPHTASE"/>
</dbReference>
<keyword evidence="3" id="KW-0378">Hydrolase</keyword>
<reference evidence="11" key="1">
    <citation type="submission" date="2025-08" db="UniProtKB">
        <authorList>
            <consortium name="RefSeq"/>
        </authorList>
    </citation>
    <scope>IDENTIFICATION</scope>
</reference>
<keyword evidence="10" id="KW-1185">Reference proteome</keyword>
<dbReference type="PROSITE" id="PS00383">
    <property type="entry name" value="TYR_PHOSPHATASE_1"/>
    <property type="match status" value="1"/>
</dbReference>
<comment type="catalytic activity">
    <reaction evidence="5">
        <text>O-phospho-L-seryl-[protein] + H2O = L-seryl-[protein] + phosphate</text>
        <dbReference type="Rhea" id="RHEA:20629"/>
        <dbReference type="Rhea" id="RHEA-COMP:9863"/>
        <dbReference type="Rhea" id="RHEA-COMP:11604"/>
        <dbReference type="ChEBI" id="CHEBI:15377"/>
        <dbReference type="ChEBI" id="CHEBI:29999"/>
        <dbReference type="ChEBI" id="CHEBI:43474"/>
        <dbReference type="ChEBI" id="CHEBI:83421"/>
        <dbReference type="EC" id="3.1.3.16"/>
    </reaction>
</comment>
<dbReference type="SMART" id="SM00404">
    <property type="entry name" value="PTPc_motif"/>
    <property type="match status" value="1"/>
</dbReference>
<evidence type="ECO:0000256" key="5">
    <source>
        <dbReference type="ARBA" id="ARBA00047761"/>
    </source>
</evidence>
<dbReference type="InterPro" id="IPR000387">
    <property type="entry name" value="Tyr_Pase_dom"/>
</dbReference>
<evidence type="ECO:0000256" key="3">
    <source>
        <dbReference type="ARBA" id="ARBA00022801"/>
    </source>
</evidence>
<dbReference type="GO" id="GO:0008138">
    <property type="term" value="F:protein tyrosine/serine/threonine phosphatase activity"/>
    <property type="evidence" value="ECO:0007669"/>
    <property type="project" value="InterPro"/>
</dbReference>
<name>A0AAJ7FDD4_CEPCN</name>
<dbReference type="GO" id="GO:0043409">
    <property type="term" value="P:negative regulation of MAPK cascade"/>
    <property type="evidence" value="ECO:0007669"/>
    <property type="project" value="TreeGrafter"/>
</dbReference>
<dbReference type="InterPro" id="IPR020405">
    <property type="entry name" value="Atypical_DUSP_subfamA"/>
</dbReference>
<protein>
    <recommendedName>
        <fullName evidence="2">protein-serine/threonine phosphatase</fullName>
        <ecNumber evidence="2">3.1.3.16</ecNumber>
    </recommendedName>
</protein>
<dbReference type="PRINTS" id="PR01909">
    <property type="entry name" value="ADSPHPHTASEA"/>
</dbReference>
<organism evidence="10 11">
    <name type="scientific">Cephus cinctus</name>
    <name type="common">Wheat stem sawfly</name>
    <dbReference type="NCBI Taxonomy" id="211228"/>
    <lineage>
        <taxon>Eukaryota</taxon>
        <taxon>Metazoa</taxon>
        <taxon>Ecdysozoa</taxon>
        <taxon>Arthropoda</taxon>
        <taxon>Hexapoda</taxon>
        <taxon>Insecta</taxon>
        <taxon>Pterygota</taxon>
        <taxon>Neoptera</taxon>
        <taxon>Endopterygota</taxon>
        <taxon>Hymenoptera</taxon>
        <taxon>Cephoidea</taxon>
        <taxon>Cephidae</taxon>
        <taxon>Cephus</taxon>
    </lineage>
</organism>
<dbReference type="GO" id="GO:0033549">
    <property type="term" value="F:MAP kinase phosphatase activity"/>
    <property type="evidence" value="ECO:0007669"/>
    <property type="project" value="TreeGrafter"/>
</dbReference>
<dbReference type="AlphaFoldDB" id="A0AAJ7FDD4"/>
<evidence type="ECO:0000256" key="2">
    <source>
        <dbReference type="ARBA" id="ARBA00013081"/>
    </source>
</evidence>
<dbReference type="CDD" id="cd14515">
    <property type="entry name" value="DUSP3-like"/>
    <property type="match status" value="1"/>
</dbReference>
<feature type="domain" description="Tyrosine specific protein phosphatases" evidence="9">
    <location>
        <begin position="169"/>
        <end position="226"/>
    </location>
</feature>
<evidence type="ECO:0000259" key="8">
    <source>
        <dbReference type="PROSITE" id="PS50054"/>
    </source>
</evidence>
<dbReference type="InterPro" id="IPR003595">
    <property type="entry name" value="Tyr_Pase_cat"/>
</dbReference>
<evidence type="ECO:0000313" key="11">
    <source>
        <dbReference type="RefSeq" id="XP_015586238.1"/>
    </source>
</evidence>
<dbReference type="SUPFAM" id="SSF52799">
    <property type="entry name" value="(Phosphotyrosine protein) phosphatases II"/>
    <property type="match status" value="1"/>
</dbReference>
<dbReference type="InterPro" id="IPR029021">
    <property type="entry name" value="Prot-tyrosine_phosphatase-like"/>
</dbReference>
<keyword evidence="4" id="KW-0904">Protein phosphatase</keyword>
<evidence type="ECO:0000259" key="9">
    <source>
        <dbReference type="PROSITE" id="PS50056"/>
    </source>
</evidence>
<gene>
    <name evidence="11" type="primary">LOC107263487</name>
</gene>
<evidence type="ECO:0000256" key="7">
    <source>
        <dbReference type="PIRSR" id="PIRSR620405-1"/>
    </source>
</evidence>
<dbReference type="PROSITE" id="PS50054">
    <property type="entry name" value="TYR_PHOSPHATASE_DUAL"/>
    <property type="match status" value="1"/>
</dbReference>
<feature type="domain" description="Tyrosine-protein phosphatase" evidence="8">
    <location>
        <begin position="98"/>
        <end position="247"/>
    </location>
</feature>
<dbReference type="PANTHER" id="PTHR45682">
    <property type="entry name" value="AGAP008228-PA"/>
    <property type="match status" value="1"/>
</dbReference>
<comment type="catalytic activity">
    <reaction evidence="6">
        <text>O-phospho-L-threonyl-[protein] + H2O = L-threonyl-[protein] + phosphate</text>
        <dbReference type="Rhea" id="RHEA:47004"/>
        <dbReference type="Rhea" id="RHEA-COMP:11060"/>
        <dbReference type="Rhea" id="RHEA-COMP:11605"/>
        <dbReference type="ChEBI" id="CHEBI:15377"/>
        <dbReference type="ChEBI" id="CHEBI:30013"/>
        <dbReference type="ChEBI" id="CHEBI:43474"/>
        <dbReference type="ChEBI" id="CHEBI:61977"/>
        <dbReference type="EC" id="3.1.3.16"/>
    </reaction>
</comment>
<dbReference type="PROSITE" id="PS50056">
    <property type="entry name" value="TYR_PHOSPHATASE_2"/>
    <property type="match status" value="1"/>
</dbReference>
<sequence>MCCYQLGRFESFARILINKYSRRRVEFLAFVVLILDVKMRRTWRDRDRDFLKFLEDGETNHEELYAVLLNTKTDFKPIPGIDLDRDETEYYQLQQTLDCNLVYPGIFVGDEGAARSKWYLKTIGITHVLNAAEGKHFGYVHTNEKYYEDTNIKYLGLPLADVPSVDISKYFYTSADFIEDALKNGGNVLVHCKMGISRSATCVLAYLMIKKNMLAVDAIRTVRINRDIRPNYGFLRQLAGLDNYLRRQRL</sequence>
<evidence type="ECO:0000256" key="1">
    <source>
        <dbReference type="ARBA" id="ARBA00008601"/>
    </source>
</evidence>
<dbReference type="RefSeq" id="XP_015586238.1">
    <property type="nucleotide sequence ID" value="XM_015730752.2"/>
</dbReference>